<proteinExistence type="predicted"/>
<name>A0A4Y2R3I4_ARAVE</name>
<feature type="non-terminal residue" evidence="2">
    <location>
        <position position="1"/>
    </location>
</feature>
<dbReference type="EMBL" id="BGPR01142168">
    <property type="protein sequence ID" value="GBN69924.1"/>
    <property type="molecule type" value="Genomic_DNA"/>
</dbReference>
<protein>
    <submittedName>
        <fullName evidence="2">Uncharacterized protein</fullName>
    </submittedName>
</protein>
<evidence type="ECO:0000313" key="2">
    <source>
        <dbReference type="EMBL" id="GBN69959.1"/>
    </source>
</evidence>
<comment type="caution">
    <text evidence="2">The sequence shown here is derived from an EMBL/GenBank/DDBJ whole genome shotgun (WGS) entry which is preliminary data.</text>
</comment>
<organism evidence="2 3">
    <name type="scientific">Araneus ventricosus</name>
    <name type="common">Orbweaver spider</name>
    <name type="synonym">Epeira ventricosa</name>
    <dbReference type="NCBI Taxonomy" id="182803"/>
    <lineage>
        <taxon>Eukaryota</taxon>
        <taxon>Metazoa</taxon>
        <taxon>Ecdysozoa</taxon>
        <taxon>Arthropoda</taxon>
        <taxon>Chelicerata</taxon>
        <taxon>Arachnida</taxon>
        <taxon>Araneae</taxon>
        <taxon>Araneomorphae</taxon>
        <taxon>Entelegynae</taxon>
        <taxon>Araneoidea</taxon>
        <taxon>Araneidae</taxon>
        <taxon>Araneus</taxon>
    </lineage>
</organism>
<accession>A0A4Y2R3I4</accession>
<reference evidence="2 3" key="1">
    <citation type="journal article" date="2019" name="Sci. Rep.">
        <title>Orb-weaving spider Araneus ventricosus genome elucidates the spidroin gene catalogue.</title>
        <authorList>
            <person name="Kono N."/>
            <person name="Nakamura H."/>
            <person name="Ohtoshi R."/>
            <person name="Moran D.A.P."/>
            <person name="Shinohara A."/>
            <person name="Yoshida Y."/>
            <person name="Fujiwara M."/>
            <person name="Mori M."/>
            <person name="Tomita M."/>
            <person name="Arakawa K."/>
        </authorList>
    </citation>
    <scope>NUCLEOTIDE SEQUENCE [LARGE SCALE GENOMIC DNA]</scope>
</reference>
<evidence type="ECO:0000313" key="1">
    <source>
        <dbReference type="EMBL" id="GBN69924.1"/>
    </source>
</evidence>
<gene>
    <name evidence="1" type="ORF">AVEN_151009_1</name>
    <name evidence="2" type="ORF">AVEN_263544_1</name>
</gene>
<dbReference type="Proteomes" id="UP000499080">
    <property type="component" value="Unassembled WGS sequence"/>
</dbReference>
<dbReference type="AlphaFoldDB" id="A0A4Y2R3I4"/>
<sequence>FQRCTFTEDTRMQPVVEWTNCSSARISPSSDIPYSAEEDYLKELEKNCEL</sequence>
<dbReference type="EMBL" id="BGPR01142187">
    <property type="protein sequence ID" value="GBN69959.1"/>
    <property type="molecule type" value="Genomic_DNA"/>
</dbReference>
<keyword evidence="3" id="KW-1185">Reference proteome</keyword>
<evidence type="ECO:0000313" key="3">
    <source>
        <dbReference type="Proteomes" id="UP000499080"/>
    </source>
</evidence>